<name>G4D623_9FIRM</name>
<keyword evidence="5" id="KW-1185">Reference proteome</keyword>
<dbReference type="InterPro" id="IPR009057">
    <property type="entry name" value="Homeodomain-like_sf"/>
</dbReference>
<dbReference type="PROSITE" id="PS50977">
    <property type="entry name" value="HTH_TETR_2"/>
    <property type="match status" value="1"/>
</dbReference>
<feature type="domain" description="HTH tetR-type" evidence="3">
    <location>
        <begin position="27"/>
        <end position="87"/>
    </location>
</feature>
<evidence type="ECO:0000256" key="1">
    <source>
        <dbReference type="ARBA" id="ARBA00023125"/>
    </source>
</evidence>
<dbReference type="STRING" id="997350.HMPREF9129_1853"/>
<dbReference type="PATRIC" id="fig|997350.3.peg.1775"/>
<dbReference type="Pfam" id="PF21626">
    <property type="entry name" value="TetR-C_39"/>
    <property type="match status" value="1"/>
</dbReference>
<evidence type="ECO:0000313" key="5">
    <source>
        <dbReference type="Proteomes" id="UP000003422"/>
    </source>
</evidence>
<evidence type="ECO:0000256" key="2">
    <source>
        <dbReference type="PROSITE-ProRule" id="PRU00335"/>
    </source>
</evidence>
<reference evidence="4 5" key="1">
    <citation type="submission" date="2011-06" db="EMBL/GenBank/DDBJ databases">
        <authorList>
            <person name="Muzny D."/>
            <person name="Qin X."/>
            <person name="Deng J."/>
            <person name="Jiang H."/>
            <person name="Liu Y."/>
            <person name="Qu J."/>
            <person name="Song X.-Z."/>
            <person name="Zhang L."/>
            <person name="Thornton R."/>
            <person name="Coyle M."/>
            <person name="Francisco L."/>
            <person name="Jackson L."/>
            <person name="Javaid M."/>
            <person name="Korchina V."/>
            <person name="Kovar C."/>
            <person name="Mata R."/>
            <person name="Mathew T."/>
            <person name="Ngo R."/>
            <person name="Nguyen L."/>
            <person name="Nguyen N."/>
            <person name="Okwuonu G."/>
            <person name="Ongeri F."/>
            <person name="Pham C."/>
            <person name="Simmons D."/>
            <person name="Wilczek-Boney K."/>
            <person name="Hale W."/>
            <person name="Jakkamsetti A."/>
            <person name="Pham P."/>
            <person name="Ruth R."/>
            <person name="San Lucas F."/>
            <person name="Warren J."/>
            <person name="Zhang J."/>
            <person name="Zhao Z."/>
            <person name="Zhou C."/>
            <person name="Zhu D."/>
            <person name="Lee S."/>
            <person name="Bess C."/>
            <person name="Blankenburg K."/>
            <person name="Forbes L."/>
            <person name="Fu Q."/>
            <person name="Gubbala S."/>
            <person name="Hirani K."/>
            <person name="Jayaseelan J.C."/>
            <person name="Lara F."/>
            <person name="Munidasa M."/>
            <person name="Palculict T."/>
            <person name="Patil S."/>
            <person name="Pu L.-L."/>
            <person name="Saada N."/>
            <person name="Tang L."/>
            <person name="Weissenberger G."/>
            <person name="Zhu Y."/>
            <person name="Hemphill L."/>
            <person name="Shang Y."/>
            <person name="Youmans B."/>
            <person name="Ayvaz T."/>
            <person name="Ross M."/>
            <person name="Santibanez J."/>
            <person name="Aqrawi P."/>
            <person name="Gross S."/>
            <person name="Joshi V."/>
            <person name="Fowler G."/>
            <person name="Nazareth L."/>
            <person name="Reid J."/>
            <person name="Worley K."/>
            <person name="Petrosino J."/>
            <person name="Highlander S."/>
            <person name="Gibbs R."/>
        </authorList>
    </citation>
    <scope>NUCLEOTIDE SEQUENCE [LARGE SCALE GENOMIC DNA]</scope>
    <source>
        <strain evidence="4 5">ATCC 29427</strain>
    </source>
</reference>
<dbReference type="GO" id="GO:0003677">
    <property type="term" value="F:DNA binding"/>
    <property type="evidence" value="ECO:0007669"/>
    <property type="project" value="UniProtKB-UniRule"/>
</dbReference>
<dbReference type="HOGENOM" id="CLU_069356_45_2_9"/>
<sequence length="206" mass="24922">TGCHNKNSYKFIKKGQKIEGHFFNLSEEKKQSILNAIREEFLQKPFNKARIANIIQKANIPRGSFYQYFENLEEAYFLILEKYIVDSHKLFSSLLKKNNYDHEKALQQFGREISEEIFNPENYNLYKYKYLYWTEHLEREYTKYKTKEMTKSLKSTREEKIMFIKAIVHDLVRRAFSENWDKDTFIEKYDIQCSWIFGGIKNGRTI</sequence>
<evidence type="ECO:0000259" key="3">
    <source>
        <dbReference type="PROSITE" id="PS50977"/>
    </source>
</evidence>
<dbReference type="RefSeq" id="WP_004822609.1">
    <property type="nucleotide sequence ID" value="NZ_JH165065.1"/>
</dbReference>
<dbReference type="AlphaFoldDB" id="G4D623"/>
<dbReference type="Pfam" id="PF00440">
    <property type="entry name" value="TetR_N"/>
    <property type="match status" value="1"/>
</dbReference>
<feature type="non-terminal residue" evidence="4">
    <location>
        <position position="1"/>
    </location>
</feature>
<dbReference type="Gene3D" id="1.10.357.10">
    <property type="entry name" value="Tetracycline Repressor, domain 2"/>
    <property type="match status" value="1"/>
</dbReference>
<evidence type="ECO:0000313" key="4">
    <source>
        <dbReference type="EMBL" id="EGY77451.1"/>
    </source>
</evidence>
<proteinExistence type="predicted"/>
<dbReference type="SUPFAM" id="SSF46689">
    <property type="entry name" value="Homeodomain-like"/>
    <property type="match status" value="1"/>
</dbReference>
<feature type="DNA-binding region" description="H-T-H motif" evidence="2">
    <location>
        <begin position="50"/>
        <end position="69"/>
    </location>
</feature>
<dbReference type="EMBL" id="AGBB01000188">
    <property type="protein sequence ID" value="EGY77451.1"/>
    <property type="molecule type" value="Genomic_DNA"/>
</dbReference>
<keyword evidence="1 2" id="KW-0238">DNA-binding</keyword>
<dbReference type="Proteomes" id="UP000003422">
    <property type="component" value="Unassembled WGS sequence"/>
</dbReference>
<organism evidence="4 5">
    <name type="scientific">Peptoniphilus indolicus ATCC 29427</name>
    <dbReference type="NCBI Taxonomy" id="997350"/>
    <lineage>
        <taxon>Bacteria</taxon>
        <taxon>Bacillati</taxon>
        <taxon>Bacillota</taxon>
        <taxon>Tissierellia</taxon>
        <taxon>Tissierellales</taxon>
        <taxon>Peptoniphilaceae</taxon>
        <taxon>Peptoniphilus</taxon>
    </lineage>
</organism>
<dbReference type="InterPro" id="IPR049443">
    <property type="entry name" value="TetR_YgfC-like_C"/>
</dbReference>
<protein>
    <submittedName>
        <fullName evidence="4">TetR family transcriptional regulator</fullName>
    </submittedName>
</protein>
<gene>
    <name evidence="4" type="primary">ygfC</name>
    <name evidence="4" type="ORF">HMPREF9129_1853</name>
</gene>
<comment type="caution">
    <text evidence="4">The sequence shown here is derived from an EMBL/GenBank/DDBJ whole genome shotgun (WGS) entry which is preliminary data.</text>
</comment>
<accession>G4D623</accession>
<dbReference type="eggNOG" id="COG1309">
    <property type="taxonomic scope" value="Bacteria"/>
</dbReference>
<dbReference type="InterPro" id="IPR001647">
    <property type="entry name" value="HTH_TetR"/>
</dbReference>